<proteinExistence type="predicted"/>
<dbReference type="Proteomes" id="UP001520654">
    <property type="component" value="Unassembled WGS sequence"/>
</dbReference>
<sequence>MDMQTWRDGHTRATDAVESLRAALAALGVPESAWSGVRPTVTYNGLAYVHLGMLPADVVEQIAEAMRATRASAH</sequence>
<organism evidence="1 2">
    <name type="scientific">Streptomyces flavotricini</name>
    <dbReference type="NCBI Taxonomy" id="66888"/>
    <lineage>
        <taxon>Bacteria</taxon>
        <taxon>Bacillati</taxon>
        <taxon>Actinomycetota</taxon>
        <taxon>Actinomycetes</taxon>
        <taxon>Kitasatosporales</taxon>
        <taxon>Streptomycetaceae</taxon>
        <taxon>Streptomyces</taxon>
    </lineage>
</organism>
<evidence type="ECO:0000313" key="1">
    <source>
        <dbReference type="EMBL" id="MCC0097861.1"/>
    </source>
</evidence>
<evidence type="ECO:0000313" key="2">
    <source>
        <dbReference type="Proteomes" id="UP001520654"/>
    </source>
</evidence>
<keyword evidence="2" id="KW-1185">Reference proteome</keyword>
<protein>
    <submittedName>
        <fullName evidence="1">Uncharacterized protein</fullName>
    </submittedName>
</protein>
<name>A0ABS8E9Y2_9ACTN</name>
<dbReference type="EMBL" id="JAINUL010000001">
    <property type="protein sequence ID" value="MCC0097861.1"/>
    <property type="molecule type" value="Genomic_DNA"/>
</dbReference>
<accession>A0ABS8E9Y2</accession>
<reference evidence="1 2" key="1">
    <citation type="submission" date="2021-08" db="EMBL/GenBank/DDBJ databases">
        <title>Genomic Architecture of Streptomyces flavotricini NGL1 and Streptomyces erythrochromogenes HMS4 With Differential Plant Beneficial attributes and laccase production capabilities.</title>
        <authorList>
            <person name="Salwan R."/>
            <person name="Kaur R."/>
            <person name="Sharma V."/>
        </authorList>
    </citation>
    <scope>NUCLEOTIDE SEQUENCE [LARGE SCALE GENOMIC DNA]</scope>
    <source>
        <strain evidence="1 2">NGL1</strain>
    </source>
</reference>
<comment type="caution">
    <text evidence="1">The sequence shown here is derived from an EMBL/GenBank/DDBJ whole genome shotgun (WGS) entry which is preliminary data.</text>
</comment>
<gene>
    <name evidence="1" type="ORF">K7B10_24410</name>
</gene>